<dbReference type="GO" id="GO:0005794">
    <property type="term" value="C:Golgi apparatus"/>
    <property type="evidence" value="ECO:0007669"/>
    <property type="project" value="TreeGrafter"/>
</dbReference>
<evidence type="ECO:0000256" key="4">
    <source>
        <dbReference type="ARBA" id="ARBA00022741"/>
    </source>
</evidence>
<dbReference type="GO" id="GO:0005524">
    <property type="term" value="F:ATP binding"/>
    <property type="evidence" value="ECO:0007669"/>
    <property type="project" value="UniProtKB-KW"/>
</dbReference>
<dbReference type="GeneID" id="13884179"/>
<dbReference type="RefSeq" id="XP_003957846.1">
    <property type="nucleotide sequence ID" value="XM_003957797.1"/>
</dbReference>
<evidence type="ECO:0000256" key="2">
    <source>
        <dbReference type="ARBA" id="ARBA00022527"/>
    </source>
</evidence>
<dbReference type="PANTHER" id="PTHR45998:SF2">
    <property type="entry name" value="SERINE_THREONINE-PROTEIN KINASE 16"/>
    <property type="match status" value="1"/>
</dbReference>
<proteinExistence type="predicted"/>
<dbReference type="EC" id="2.7.11.1" evidence="1"/>
<dbReference type="GO" id="GO:0032889">
    <property type="term" value="P:regulation of vacuole fusion, non-autophagic"/>
    <property type="evidence" value="ECO:0007669"/>
    <property type="project" value="EnsemblFungi"/>
</dbReference>
<protein>
    <recommendedName>
        <fullName evidence="1">non-specific serine/threonine protein kinase</fullName>
        <ecNumber evidence="1">2.7.11.1</ecNumber>
    </recommendedName>
</protein>
<evidence type="ECO:0000256" key="7">
    <source>
        <dbReference type="ARBA" id="ARBA00047899"/>
    </source>
</evidence>
<dbReference type="Gene3D" id="1.10.510.10">
    <property type="entry name" value="Transferase(Phosphotransferase) domain 1"/>
    <property type="match status" value="2"/>
</dbReference>
<sequence length="366" mass="40653">MLNPCIKLMKECFTFCSSCFPYYSETLITVNARKYQVVRLLGEKSLSFTYLVERTSPTSDASNDATRLFAMKVISCPFGDIDTISNALQEIELYKYFHSAHIINLYGSQVSQELDGSRTILILLPYYPLGSLQDMIDRNLLDGSTVSESQCIKIMVSLCKGLDILHNSSSRAVGNMKASFDSVSITVSDDAASLLADTPLELAVMSPTNYTEESFALLNMSPTTVLFRSDGTPLIGDLSICSKVKFEITESADLLAFKERIQENCSLPYLAPELVSLKKGSLITKEVDIWSLGAILYFLMYGVSPFEREEQLNGTPIKYAIKKGQYSFPQESEYSSSLNDIIISCLQVDPSMRSSPIQLINALEDL</sequence>
<dbReference type="STRING" id="1071382.H2AWG1"/>
<dbReference type="InParanoid" id="H2AWG1"/>
<evidence type="ECO:0000256" key="1">
    <source>
        <dbReference type="ARBA" id="ARBA00012513"/>
    </source>
</evidence>
<dbReference type="GO" id="GO:0005773">
    <property type="term" value="C:vacuole"/>
    <property type="evidence" value="ECO:0007669"/>
    <property type="project" value="GOC"/>
</dbReference>
<dbReference type="eggNOG" id="KOG2345">
    <property type="taxonomic scope" value="Eukaryota"/>
</dbReference>
<reference evidence="10 11" key="1">
    <citation type="journal article" date="2011" name="Proc. Natl. Acad. Sci. U.S.A.">
        <title>Evolutionary erosion of yeast sex chromosomes by mating-type switching accidents.</title>
        <authorList>
            <person name="Gordon J.L."/>
            <person name="Armisen D."/>
            <person name="Proux-Wera E."/>
            <person name="Oheigeartaigh S.S."/>
            <person name="Byrne K.P."/>
            <person name="Wolfe K.H."/>
        </authorList>
    </citation>
    <scope>NUCLEOTIDE SEQUENCE [LARGE SCALE GENOMIC DNA]</scope>
    <source>
        <strain evidence="11">ATCC 22294 / BCRC 22015 / CBS 2517 / CECT 1963 / NBRC 1671 / NRRL Y-8276</strain>
    </source>
</reference>
<keyword evidence="6" id="KW-0067">ATP-binding</keyword>
<dbReference type="PROSITE" id="PS50011">
    <property type="entry name" value="PROTEIN_KINASE_DOM"/>
    <property type="match status" value="1"/>
</dbReference>
<accession>H2AWG1</accession>
<evidence type="ECO:0000313" key="10">
    <source>
        <dbReference type="EMBL" id="CCF58711.1"/>
    </source>
</evidence>
<dbReference type="AlphaFoldDB" id="H2AWG1"/>
<evidence type="ECO:0000313" key="11">
    <source>
        <dbReference type="Proteomes" id="UP000005220"/>
    </source>
</evidence>
<dbReference type="Pfam" id="PF00069">
    <property type="entry name" value="Pkinase"/>
    <property type="match status" value="2"/>
</dbReference>
<dbReference type="EMBL" id="HE650826">
    <property type="protein sequence ID" value="CCF58711.1"/>
    <property type="molecule type" value="Genomic_DNA"/>
</dbReference>
<keyword evidence="2" id="KW-0723">Serine/threonine-protein kinase</keyword>
<dbReference type="HOGENOM" id="CLU_000288_109_1_1"/>
<dbReference type="GO" id="GO:0004674">
    <property type="term" value="F:protein serine/threonine kinase activity"/>
    <property type="evidence" value="ECO:0007669"/>
    <property type="project" value="UniProtKB-KW"/>
</dbReference>
<dbReference type="GO" id="GO:0006624">
    <property type="term" value="P:vacuolar protein processing"/>
    <property type="evidence" value="ECO:0007669"/>
    <property type="project" value="EnsemblFungi"/>
</dbReference>
<evidence type="ECO:0000256" key="8">
    <source>
        <dbReference type="ARBA" id="ARBA00048679"/>
    </source>
</evidence>
<dbReference type="InterPro" id="IPR052239">
    <property type="entry name" value="Ser/Thr-specific_kinases"/>
</dbReference>
<evidence type="ECO:0000256" key="3">
    <source>
        <dbReference type="ARBA" id="ARBA00022679"/>
    </source>
</evidence>
<keyword evidence="3" id="KW-0808">Transferase</keyword>
<dbReference type="SUPFAM" id="SSF56112">
    <property type="entry name" value="Protein kinase-like (PK-like)"/>
    <property type="match status" value="1"/>
</dbReference>
<comment type="catalytic activity">
    <reaction evidence="8">
        <text>L-seryl-[protein] + ATP = O-phospho-L-seryl-[protein] + ADP + H(+)</text>
        <dbReference type="Rhea" id="RHEA:17989"/>
        <dbReference type="Rhea" id="RHEA-COMP:9863"/>
        <dbReference type="Rhea" id="RHEA-COMP:11604"/>
        <dbReference type="ChEBI" id="CHEBI:15378"/>
        <dbReference type="ChEBI" id="CHEBI:29999"/>
        <dbReference type="ChEBI" id="CHEBI:30616"/>
        <dbReference type="ChEBI" id="CHEBI:83421"/>
        <dbReference type="ChEBI" id="CHEBI:456216"/>
        <dbReference type="EC" id="2.7.11.1"/>
    </reaction>
</comment>
<dbReference type="KEGG" id="kaf:KAFR_0F01150"/>
<dbReference type="InterPro" id="IPR000719">
    <property type="entry name" value="Prot_kinase_dom"/>
</dbReference>
<comment type="catalytic activity">
    <reaction evidence="7">
        <text>L-threonyl-[protein] + ATP = O-phospho-L-threonyl-[protein] + ADP + H(+)</text>
        <dbReference type="Rhea" id="RHEA:46608"/>
        <dbReference type="Rhea" id="RHEA-COMP:11060"/>
        <dbReference type="Rhea" id="RHEA-COMP:11605"/>
        <dbReference type="ChEBI" id="CHEBI:15378"/>
        <dbReference type="ChEBI" id="CHEBI:30013"/>
        <dbReference type="ChEBI" id="CHEBI:30616"/>
        <dbReference type="ChEBI" id="CHEBI:61977"/>
        <dbReference type="ChEBI" id="CHEBI:456216"/>
        <dbReference type="EC" id="2.7.11.1"/>
    </reaction>
</comment>
<name>H2AWG1_KAZAF</name>
<dbReference type="InterPro" id="IPR011009">
    <property type="entry name" value="Kinase-like_dom_sf"/>
</dbReference>
<dbReference type="FunCoup" id="H2AWG1">
    <property type="interactions" value="872"/>
</dbReference>
<evidence type="ECO:0000256" key="6">
    <source>
        <dbReference type="ARBA" id="ARBA00022840"/>
    </source>
</evidence>
<evidence type="ECO:0000259" key="9">
    <source>
        <dbReference type="PROSITE" id="PS50011"/>
    </source>
</evidence>
<keyword evidence="5" id="KW-0418">Kinase</keyword>
<keyword evidence="11" id="KW-1185">Reference proteome</keyword>
<keyword evidence="4" id="KW-0547">Nucleotide-binding</keyword>
<organism evidence="10 11">
    <name type="scientific">Kazachstania africana (strain ATCC 22294 / BCRC 22015 / CBS 2517 / CECT 1963 / NBRC 1671 / NRRL Y-8276)</name>
    <name type="common">Yeast</name>
    <name type="synonym">Kluyveromyces africanus</name>
    <dbReference type="NCBI Taxonomy" id="1071382"/>
    <lineage>
        <taxon>Eukaryota</taxon>
        <taxon>Fungi</taxon>
        <taxon>Dikarya</taxon>
        <taxon>Ascomycota</taxon>
        <taxon>Saccharomycotina</taxon>
        <taxon>Saccharomycetes</taxon>
        <taxon>Saccharomycetales</taxon>
        <taxon>Saccharomycetaceae</taxon>
        <taxon>Kazachstania</taxon>
    </lineage>
</organism>
<dbReference type="OrthoDB" id="248923at2759"/>
<dbReference type="PANTHER" id="PTHR45998">
    <property type="entry name" value="SERINE/THREONINE-PROTEIN KINASE 16"/>
    <property type="match status" value="1"/>
</dbReference>
<gene>
    <name evidence="10" type="primary">KAFR0F01150</name>
    <name evidence="10" type="ORF">KAFR_0F01150</name>
</gene>
<feature type="domain" description="Protein kinase" evidence="9">
    <location>
        <begin position="35"/>
        <end position="366"/>
    </location>
</feature>
<evidence type="ECO:0000256" key="5">
    <source>
        <dbReference type="ARBA" id="ARBA00022777"/>
    </source>
</evidence>
<dbReference type="Proteomes" id="UP000005220">
    <property type="component" value="Chromosome 6"/>
</dbReference>